<dbReference type="OrthoDB" id="9805924at2"/>
<dbReference type="Pfam" id="PF00583">
    <property type="entry name" value="Acetyltransf_1"/>
    <property type="match status" value="1"/>
</dbReference>
<dbReference type="CDD" id="cd04301">
    <property type="entry name" value="NAT_SF"/>
    <property type="match status" value="1"/>
</dbReference>
<protein>
    <submittedName>
        <fullName evidence="4">Ribosomal protein S18 acetylase RimI</fullName>
    </submittedName>
</protein>
<evidence type="ECO:0000256" key="1">
    <source>
        <dbReference type="ARBA" id="ARBA00022679"/>
    </source>
</evidence>
<dbReference type="RefSeq" id="WP_072838751.1">
    <property type="nucleotide sequence ID" value="NZ_FQVF01000005.1"/>
</dbReference>
<evidence type="ECO:0000313" key="4">
    <source>
        <dbReference type="EMBL" id="SHF00470.1"/>
    </source>
</evidence>
<sequence>MRQIKEVFSDQADVLAKLIREANRAVAKSFGINQENGPKHPSFCESSWVENDFKRGERYFLLMENQHPIACVAYEIPANSNGVRKAYLNRLSVLPEQQSKGIGSQLVAHIIEQANADQLDFISIGVIGEHIKLQDWYEQLGFVKGDTKHFDHLPFSVTYMVYDLDQSLNK</sequence>
<evidence type="ECO:0000259" key="3">
    <source>
        <dbReference type="PROSITE" id="PS51186"/>
    </source>
</evidence>
<proteinExistence type="predicted"/>
<keyword evidence="4" id="KW-0689">Ribosomal protein</keyword>
<reference evidence="5" key="1">
    <citation type="submission" date="2016-11" db="EMBL/GenBank/DDBJ databases">
        <authorList>
            <person name="Varghese N."/>
            <person name="Submissions S."/>
        </authorList>
    </citation>
    <scope>NUCLEOTIDE SEQUENCE [LARGE SCALE GENOMIC DNA]</scope>
    <source>
        <strain evidence="5">DSM 16579</strain>
    </source>
</reference>
<name>A0A1M4Y482_9GAMM</name>
<dbReference type="InterPro" id="IPR016181">
    <property type="entry name" value="Acyl_CoA_acyltransferase"/>
</dbReference>
<organism evidence="4 5">
    <name type="scientific">Marinomonas polaris DSM 16579</name>
    <dbReference type="NCBI Taxonomy" id="1122206"/>
    <lineage>
        <taxon>Bacteria</taxon>
        <taxon>Pseudomonadati</taxon>
        <taxon>Pseudomonadota</taxon>
        <taxon>Gammaproteobacteria</taxon>
        <taxon>Oceanospirillales</taxon>
        <taxon>Oceanospirillaceae</taxon>
        <taxon>Marinomonas</taxon>
    </lineage>
</organism>
<dbReference type="EMBL" id="FQVF01000005">
    <property type="protein sequence ID" value="SHF00470.1"/>
    <property type="molecule type" value="Genomic_DNA"/>
</dbReference>
<evidence type="ECO:0000256" key="2">
    <source>
        <dbReference type="ARBA" id="ARBA00023315"/>
    </source>
</evidence>
<dbReference type="STRING" id="1122206.SAMN02745753_01118"/>
<dbReference type="GO" id="GO:0005840">
    <property type="term" value="C:ribosome"/>
    <property type="evidence" value="ECO:0007669"/>
    <property type="project" value="UniProtKB-KW"/>
</dbReference>
<dbReference type="GO" id="GO:0016747">
    <property type="term" value="F:acyltransferase activity, transferring groups other than amino-acyl groups"/>
    <property type="evidence" value="ECO:0007669"/>
    <property type="project" value="InterPro"/>
</dbReference>
<dbReference type="AlphaFoldDB" id="A0A1M4Y482"/>
<evidence type="ECO:0000313" key="5">
    <source>
        <dbReference type="Proteomes" id="UP000184517"/>
    </source>
</evidence>
<keyword evidence="4" id="KW-0687">Ribonucleoprotein</keyword>
<dbReference type="PROSITE" id="PS51186">
    <property type="entry name" value="GNAT"/>
    <property type="match status" value="1"/>
</dbReference>
<keyword evidence="1" id="KW-0808">Transferase</keyword>
<dbReference type="InterPro" id="IPR000182">
    <property type="entry name" value="GNAT_dom"/>
</dbReference>
<dbReference type="Proteomes" id="UP000184517">
    <property type="component" value="Unassembled WGS sequence"/>
</dbReference>
<keyword evidence="2" id="KW-0012">Acyltransferase</keyword>
<dbReference type="Gene3D" id="3.40.630.30">
    <property type="match status" value="1"/>
</dbReference>
<dbReference type="SUPFAM" id="SSF55729">
    <property type="entry name" value="Acyl-CoA N-acyltransferases (Nat)"/>
    <property type="match status" value="1"/>
</dbReference>
<feature type="domain" description="N-acetyltransferase" evidence="3">
    <location>
        <begin position="17"/>
        <end position="165"/>
    </location>
</feature>
<accession>A0A1M4Y482</accession>
<dbReference type="InterPro" id="IPR050832">
    <property type="entry name" value="Bact_Acetyltransf"/>
</dbReference>
<gene>
    <name evidence="4" type="ORF">SAMN02745753_01118</name>
</gene>
<dbReference type="PANTHER" id="PTHR43877">
    <property type="entry name" value="AMINOALKYLPHOSPHONATE N-ACETYLTRANSFERASE-RELATED-RELATED"/>
    <property type="match status" value="1"/>
</dbReference>
<keyword evidence="5" id="KW-1185">Reference proteome</keyword>